<evidence type="ECO:0000256" key="6">
    <source>
        <dbReference type="ARBA" id="ARBA00023014"/>
    </source>
</evidence>
<accession>A0A7Z0IQ75</accession>
<keyword evidence="3" id="KW-0479">Metal-binding</keyword>
<protein>
    <submittedName>
        <fullName evidence="8">Ferredoxin</fullName>
    </submittedName>
</protein>
<evidence type="ECO:0000313" key="8">
    <source>
        <dbReference type="EMBL" id="NYI75498.1"/>
    </source>
</evidence>
<dbReference type="EMBL" id="JACBZR010000001">
    <property type="protein sequence ID" value="NYI75498.1"/>
    <property type="molecule type" value="Genomic_DNA"/>
</dbReference>
<sequence length="63" mass="6719">MKVAVDKALCSGHARCNAVDEDLFPLDDLGYVEFDTAEIPAGQEGPARRGADACPERALSLLE</sequence>
<evidence type="ECO:0000256" key="3">
    <source>
        <dbReference type="ARBA" id="ARBA00022723"/>
    </source>
</evidence>
<dbReference type="Gene3D" id="3.30.70.20">
    <property type="match status" value="1"/>
</dbReference>
<organism evidence="8 9">
    <name type="scientific">Nocardioides panzhihuensis</name>
    <dbReference type="NCBI Taxonomy" id="860243"/>
    <lineage>
        <taxon>Bacteria</taxon>
        <taxon>Bacillati</taxon>
        <taxon>Actinomycetota</taxon>
        <taxon>Actinomycetes</taxon>
        <taxon>Propionibacteriales</taxon>
        <taxon>Nocardioidaceae</taxon>
        <taxon>Nocardioides</taxon>
    </lineage>
</organism>
<keyword evidence="6" id="KW-0411">Iron-sulfur</keyword>
<dbReference type="PANTHER" id="PTHR36923:SF3">
    <property type="entry name" value="FERREDOXIN"/>
    <property type="match status" value="1"/>
</dbReference>
<evidence type="ECO:0000256" key="4">
    <source>
        <dbReference type="ARBA" id="ARBA00022982"/>
    </source>
</evidence>
<dbReference type="PANTHER" id="PTHR36923">
    <property type="entry name" value="FERREDOXIN"/>
    <property type="match status" value="1"/>
</dbReference>
<evidence type="ECO:0000256" key="7">
    <source>
        <dbReference type="ARBA" id="ARBA00023291"/>
    </source>
</evidence>
<gene>
    <name evidence="8" type="ORF">BJ988_000146</name>
</gene>
<evidence type="ECO:0000256" key="1">
    <source>
        <dbReference type="ARBA" id="ARBA00001927"/>
    </source>
</evidence>
<reference evidence="8 9" key="1">
    <citation type="submission" date="2020-07" db="EMBL/GenBank/DDBJ databases">
        <title>Sequencing the genomes of 1000 actinobacteria strains.</title>
        <authorList>
            <person name="Klenk H.-P."/>
        </authorList>
    </citation>
    <scope>NUCLEOTIDE SEQUENCE [LARGE SCALE GENOMIC DNA]</scope>
    <source>
        <strain evidence="8 9">DSM 26487</strain>
    </source>
</reference>
<name>A0A7Z0IQ75_9ACTN</name>
<dbReference type="Proteomes" id="UP000564496">
    <property type="component" value="Unassembled WGS sequence"/>
</dbReference>
<evidence type="ECO:0000256" key="2">
    <source>
        <dbReference type="ARBA" id="ARBA00022448"/>
    </source>
</evidence>
<keyword evidence="2" id="KW-0813">Transport</keyword>
<dbReference type="RefSeq" id="WP_179656216.1">
    <property type="nucleotide sequence ID" value="NZ_JACBZR010000001.1"/>
</dbReference>
<keyword evidence="7" id="KW-0003">3Fe-4S</keyword>
<proteinExistence type="predicted"/>
<dbReference type="GO" id="GO:0051538">
    <property type="term" value="F:3 iron, 4 sulfur cluster binding"/>
    <property type="evidence" value="ECO:0007669"/>
    <property type="project" value="UniProtKB-KW"/>
</dbReference>
<dbReference type="AlphaFoldDB" id="A0A7Z0IQ75"/>
<evidence type="ECO:0000313" key="9">
    <source>
        <dbReference type="Proteomes" id="UP000564496"/>
    </source>
</evidence>
<keyword evidence="4" id="KW-0249">Electron transport</keyword>
<dbReference type="GO" id="GO:0046872">
    <property type="term" value="F:metal ion binding"/>
    <property type="evidence" value="ECO:0007669"/>
    <property type="project" value="UniProtKB-KW"/>
</dbReference>
<keyword evidence="9" id="KW-1185">Reference proteome</keyword>
<comment type="caution">
    <text evidence="8">The sequence shown here is derived from an EMBL/GenBank/DDBJ whole genome shotgun (WGS) entry which is preliminary data.</text>
</comment>
<comment type="cofactor">
    <cofactor evidence="1">
        <name>[3Fe-4S] cluster</name>
        <dbReference type="ChEBI" id="CHEBI:21137"/>
    </cofactor>
</comment>
<evidence type="ECO:0000256" key="5">
    <source>
        <dbReference type="ARBA" id="ARBA00023004"/>
    </source>
</evidence>
<dbReference type="Pfam" id="PF13459">
    <property type="entry name" value="Fer4_15"/>
    <property type="match status" value="1"/>
</dbReference>
<keyword evidence="5" id="KW-0408">Iron</keyword>
<dbReference type="SUPFAM" id="SSF54862">
    <property type="entry name" value="4Fe-4S ferredoxins"/>
    <property type="match status" value="1"/>
</dbReference>
<dbReference type="InterPro" id="IPR051269">
    <property type="entry name" value="Fe-S_cluster_ET"/>
</dbReference>